<dbReference type="PROSITE" id="PS00211">
    <property type="entry name" value="ABC_TRANSPORTER_1"/>
    <property type="match status" value="1"/>
</dbReference>
<dbReference type="GO" id="GO:0016887">
    <property type="term" value="F:ATP hydrolysis activity"/>
    <property type="evidence" value="ECO:0007669"/>
    <property type="project" value="InterPro"/>
</dbReference>
<dbReference type="InterPro" id="IPR003593">
    <property type="entry name" value="AAA+_ATPase"/>
</dbReference>
<dbReference type="GO" id="GO:0005524">
    <property type="term" value="F:ATP binding"/>
    <property type="evidence" value="ECO:0007669"/>
    <property type="project" value="UniProtKB-KW"/>
</dbReference>
<dbReference type="InterPro" id="IPR025302">
    <property type="entry name" value="DrrA1/2-like_C"/>
</dbReference>
<dbReference type="Pfam" id="PF13732">
    <property type="entry name" value="DrrA1-3_C"/>
    <property type="match status" value="1"/>
</dbReference>
<dbReference type="Pfam" id="PF00005">
    <property type="entry name" value="ABC_tran"/>
    <property type="match status" value="1"/>
</dbReference>
<dbReference type="AlphaFoldDB" id="A0A0F8Q0D8"/>
<reference evidence="6 7" key="1">
    <citation type="journal article" date="2015" name="ISME J.">
        <title>Genomic and phenotypic differentiation among Methanosarcina mazei populations from Columbia River sediment.</title>
        <authorList>
            <person name="Youngblut N.D."/>
            <person name="Wirth J.S."/>
            <person name="Henriksen J.R."/>
            <person name="Smith M."/>
            <person name="Simon H."/>
            <person name="Metcalf W.W."/>
            <person name="Whitaker R.J."/>
        </authorList>
    </citation>
    <scope>NUCLEOTIDE SEQUENCE [LARGE SCALE GENOMIC DNA]</scope>
    <source>
        <strain evidence="6 7">1.H.A.2.6</strain>
    </source>
</reference>
<keyword evidence="2" id="KW-0813">Transport</keyword>
<feature type="domain" description="ABC transporter" evidence="5">
    <location>
        <begin position="3"/>
        <end position="230"/>
    </location>
</feature>
<dbReference type="EMBL" id="JJQN01000105">
    <property type="protein sequence ID" value="KKH59115.1"/>
    <property type="molecule type" value="Genomic_DNA"/>
</dbReference>
<dbReference type="InterPro" id="IPR027417">
    <property type="entry name" value="P-loop_NTPase"/>
</dbReference>
<dbReference type="RefSeq" id="WP_080931891.1">
    <property type="nucleotide sequence ID" value="NZ_JJQN01000105.1"/>
</dbReference>
<evidence type="ECO:0000313" key="7">
    <source>
        <dbReference type="Proteomes" id="UP000034450"/>
    </source>
</evidence>
<evidence type="ECO:0000256" key="1">
    <source>
        <dbReference type="ARBA" id="ARBA00005417"/>
    </source>
</evidence>
<keyword evidence="3" id="KW-0547">Nucleotide-binding</keyword>
<organism evidence="6 7">
    <name type="scientific">Methanosarcina mazei</name>
    <name type="common">Methanosarcina frisia</name>
    <dbReference type="NCBI Taxonomy" id="2209"/>
    <lineage>
        <taxon>Archaea</taxon>
        <taxon>Methanobacteriati</taxon>
        <taxon>Methanobacteriota</taxon>
        <taxon>Stenosarchaea group</taxon>
        <taxon>Methanomicrobia</taxon>
        <taxon>Methanosarcinales</taxon>
        <taxon>Methanosarcinaceae</taxon>
        <taxon>Methanosarcina</taxon>
    </lineage>
</organism>
<protein>
    <recommendedName>
        <fullName evidence="5">ABC transporter domain-containing protein</fullName>
    </recommendedName>
</protein>
<evidence type="ECO:0000313" key="6">
    <source>
        <dbReference type="EMBL" id="KKH59115.1"/>
    </source>
</evidence>
<dbReference type="SUPFAM" id="SSF52540">
    <property type="entry name" value="P-loop containing nucleoside triphosphate hydrolases"/>
    <property type="match status" value="1"/>
</dbReference>
<dbReference type="PANTHER" id="PTHR42711:SF5">
    <property type="entry name" value="ABC TRANSPORTER ATP-BINDING PROTEIN NATA"/>
    <property type="match status" value="1"/>
</dbReference>
<evidence type="ECO:0000259" key="5">
    <source>
        <dbReference type="PROSITE" id="PS50893"/>
    </source>
</evidence>
<gene>
    <name evidence="6" type="ORF">DU74_04880</name>
</gene>
<dbReference type="InterPro" id="IPR017871">
    <property type="entry name" value="ABC_transporter-like_CS"/>
</dbReference>
<proteinExistence type="inferred from homology"/>
<dbReference type="PROSITE" id="PS50893">
    <property type="entry name" value="ABC_TRANSPORTER_2"/>
    <property type="match status" value="1"/>
</dbReference>
<dbReference type="Gene3D" id="3.40.50.300">
    <property type="entry name" value="P-loop containing nucleotide triphosphate hydrolases"/>
    <property type="match status" value="1"/>
</dbReference>
<name>A0A0F8Q0D8_METMZ</name>
<accession>A0A0F8Q0D8</accession>
<dbReference type="InterPro" id="IPR003439">
    <property type="entry name" value="ABC_transporter-like_ATP-bd"/>
</dbReference>
<dbReference type="Proteomes" id="UP000034450">
    <property type="component" value="Unassembled WGS sequence"/>
</dbReference>
<dbReference type="PANTHER" id="PTHR42711">
    <property type="entry name" value="ABC TRANSPORTER ATP-BINDING PROTEIN"/>
    <property type="match status" value="1"/>
</dbReference>
<evidence type="ECO:0000256" key="2">
    <source>
        <dbReference type="ARBA" id="ARBA00022448"/>
    </source>
</evidence>
<dbReference type="PATRIC" id="fig|2209.85.peg.1034"/>
<dbReference type="SMART" id="SM00382">
    <property type="entry name" value="AAA"/>
    <property type="match status" value="1"/>
</dbReference>
<comment type="similarity">
    <text evidence="1">Belongs to the ABC transporter superfamily.</text>
</comment>
<evidence type="ECO:0000256" key="4">
    <source>
        <dbReference type="ARBA" id="ARBA00022840"/>
    </source>
</evidence>
<comment type="caution">
    <text evidence="6">The sequence shown here is derived from an EMBL/GenBank/DDBJ whole genome shotgun (WGS) entry which is preliminary data.</text>
</comment>
<dbReference type="InterPro" id="IPR050763">
    <property type="entry name" value="ABC_transporter_ATP-binding"/>
</dbReference>
<keyword evidence="4" id="KW-0067">ATP-binding</keyword>
<sequence>MIVVFDFVSKSYQYTKVINGISFSVNNGEIFGLLGPNGAGKTTIIRMLLNIIKPDSGVIKVFGDDINNRSKDMMGYLPEERGLYKKDKVFELLVYLAKLKGISQKKATVNTENWLHSIGMYEHKSKKIEELSKGMQQKVQFISTLIHDPDLIILDEPFSGLDPVNTKIIRNIILECKKAGKTIILSTHMMEQAQLLCDRIMMINKGTIILYDTVNNVRKLYCKNSLLVEFNGSSDELNGISEIKNLIYHENSVEILLEDTANIQALIEKLNQRVEIIRLEQSIPSVTTPITEVTGIYQNSGEIVIPIS</sequence>
<evidence type="ECO:0000256" key="3">
    <source>
        <dbReference type="ARBA" id="ARBA00022741"/>
    </source>
</evidence>